<keyword evidence="7" id="KW-0411">Iron-sulfur</keyword>
<dbReference type="Pfam" id="PF12838">
    <property type="entry name" value="Fer4_7"/>
    <property type="match status" value="1"/>
</dbReference>
<evidence type="ECO:0000256" key="2">
    <source>
        <dbReference type="ARBA" id="ARBA00022485"/>
    </source>
</evidence>
<feature type="region of interest" description="Disordered" evidence="8">
    <location>
        <begin position="177"/>
        <end position="208"/>
    </location>
</feature>
<reference evidence="11" key="1">
    <citation type="submission" date="2016-12" db="EMBL/GenBank/DDBJ databases">
        <authorList>
            <person name="Herbold C."/>
        </authorList>
    </citation>
    <scope>NUCLEOTIDE SEQUENCE [LARGE SCALE GENOMIC DNA]</scope>
</reference>
<feature type="domain" description="4Fe-4S ferredoxin-type" evidence="9">
    <location>
        <begin position="286"/>
        <end position="316"/>
    </location>
</feature>
<dbReference type="InterPro" id="IPR017900">
    <property type="entry name" value="4Fe4S_Fe_S_CS"/>
</dbReference>
<keyword evidence="3" id="KW-0479">Metal-binding</keyword>
<evidence type="ECO:0000256" key="4">
    <source>
        <dbReference type="ARBA" id="ARBA00022737"/>
    </source>
</evidence>
<dbReference type="PROSITE" id="PS51379">
    <property type="entry name" value="4FE4S_FER_2"/>
    <property type="match status" value="2"/>
</dbReference>
<evidence type="ECO:0000256" key="1">
    <source>
        <dbReference type="ARBA" id="ARBA00022448"/>
    </source>
</evidence>
<keyword evidence="11" id="KW-1185">Reference proteome</keyword>
<evidence type="ECO:0000256" key="5">
    <source>
        <dbReference type="ARBA" id="ARBA00022982"/>
    </source>
</evidence>
<keyword evidence="5" id="KW-0249">Electron transport</keyword>
<keyword evidence="4" id="KW-0677">Repeat</keyword>
<dbReference type="Gene3D" id="3.30.70.20">
    <property type="match status" value="1"/>
</dbReference>
<evidence type="ECO:0000259" key="9">
    <source>
        <dbReference type="PROSITE" id="PS51379"/>
    </source>
</evidence>
<keyword evidence="1" id="KW-0813">Transport</keyword>
<dbReference type="PANTHER" id="PTHR43687">
    <property type="entry name" value="ADENYLYLSULFATE REDUCTASE, BETA SUBUNIT"/>
    <property type="match status" value="1"/>
</dbReference>
<dbReference type="InterPro" id="IPR050572">
    <property type="entry name" value="Fe-S_Ferredoxin"/>
</dbReference>
<evidence type="ECO:0000256" key="6">
    <source>
        <dbReference type="ARBA" id="ARBA00023004"/>
    </source>
</evidence>
<dbReference type="GO" id="GO:0016491">
    <property type="term" value="F:oxidoreductase activity"/>
    <property type="evidence" value="ECO:0007669"/>
    <property type="project" value="UniProtKB-ARBA"/>
</dbReference>
<evidence type="ECO:0000313" key="11">
    <source>
        <dbReference type="Proteomes" id="UP000232412"/>
    </source>
</evidence>
<accession>A0A2H1EFS6</accession>
<proteinExistence type="predicted"/>
<dbReference type="RefSeq" id="WP_101009047.1">
    <property type="nucleotide sequence ID" value="NZ_FRFC01000002.1"/>
</dbReference>
<evidence type="ECO:0000256" key="3">
    <source>
        <dbReference type="ARBA" id="ARBA00022723"/>
    </source>
</evidence>
<feature type="domain" description="4Fe-4S ferredoxin-type" evidence="9">
    <location>
        <begin position="249"/>
        <end position="278"/>
    </location>
</feature>
<sequence>MSLLLKDKVYTVQSATSKRGVYPLHSYKLGLYRLPIKLEDSYEIDSIVSGFKKVFEMDKFADRVYATYRWTEENMPDPDERGYKSINLEVQVEIVTGEVVDMIYQIYPVEKYGDGLWVKDYRKKADTNAKMIIDTILRNSVLADKMIDHEVKTKQMSPEQALKELEEMTPLAQIVPNAKPKPKPASPPPGQQVAQEAEPVANEGAKPGPIDVDFKKKLKVVETFTAPSSHKIKVFGQRKGNEVLGIWGEFVSVDYDICVGDGACIDACPVKVYEWAEFKGHPASDKKPLMAREPDCIFCLSCENVCPVQAIKISKKG</sequence>
<keyword evidence="2" id="KW-0004">4Fe-4S</keyword>
<dbReference type="GO" id="GO:0051539">
    <property type="term" value="F:4 iron, 4 sulfur cluster binding"/>
    <property type="evidence" value="ECO:0007669"/>
    <property type="project" value="UniProtKB-KW"/>
</dbReference>
<evidence type="ECO:0000313" key="10">
    <source>
        <dbReference type="EMBL" id="SHO43177.1"/>
    </source>
</evidence>
<dbReference type="Proteomes" id="UP000232412">
    <property type="component" value="Unassembled WGS sequence"/>
</dbReference>
<dbReference type="InterPro" id="IPR017896">
    <property type="entry name" value="4Fe4S_Fe-S-bd"/>
</dbReference>
<organism evidence="10 11">
    <name type="scientific">Nitrosotalea sinensis</name>
    <dbReference type="NCBI Taxonomy" id="1499975"/>
    <lineage>
        <taxon>Archaea</taxon>
        <taxon>Nitrososphaerota</taxon>
        <taxon>Nitrososphaeria</taxon>
        <taxon>Nitrosotaleales</taxon>
        <taxon>Nitrosotaleaceae</taxon>
        <taxon>Nitrosotalea</taxon>
    </lineage>
</organism>
<dbReference type="EMBL" id="FRFC01000002">
    <property type="protein sequence ID" value="SHO43177.1"/>
    <property type="molecule type" value="Genomic_DNA"/>
</dbReference>
<evidence type="ECO:0000256" key="7">
    <source>
        <dbReference type="ARBA" id="ARBA00023014"/>
    </source>
</evidence>
<dbReference type="AlphaFoldDB" id="A0A2H1EFS6"/>
<protein>
    <submittedName>
        <fullName evidence="10">4Fe-4S ferredoxin iron-sulfur binding domain protein</fullName>
    </submittedName>
</protein>
<dbReference type="PROSITE" id="PS00198">
    <property type="entry name" value="4FE4S_FER_1"/>
    <property type="match status" value="1"/>
</dbReference>
<name>A0A2H1EFS6_9ARCH</name>
<dbReference type="PANTHER" id="PTHR43687:SF6">
    <property type="entry name" value="L-ASPARTATE SEMIALDEHYDE SULFURTRANSFERASE IRON-SULFUR SUBUNIT"/>
    <property type="match status" value="1"/>
</dbReference>
<dbReference type="OrthoDB" id="23833at2157"/>
<evidence type="ECO:0000256" key="8">
    <source>
        <dbReference type="SAM" id="MobiDB-lite"/>
    </source>
</evidence>
<gene>
    <name evidence="10" type="ORF">NSIN_100026</name>
</gene>
<dbReference type="GO" id="GO:0046872">
    <property type="term" value="F:metal ion binding"/>
    <property type="evidence" value="ECO:0007669"/>
    <property type="project" value="UniProtKB-KW"/>
</dbReference>
<keyword evidence="6" id="KW-0408">Iron</keyword>
<dbReference type="SUPFAM" id="SSF54862">
    <property type="entry name" value="4Fe-4S ferredoxins"/>
    <property type="match status" value="1"/>
</dbReference>